<evidence type="ECO:0000313" key="2">
    <source>
        <dbReference type="Proteomes" id="UP000887159"/>
    </source>
</evidence>
<proteinExistence type="predicted"/>
<name>A0A8X6RTE9_TRICX</name>
<comment type="caution">
    <text evidence="1">The sequence shown here is derived from an EMBL/GenBank/DDBJ whole genome shotgun (WGS) entry which is preliminary data.</text>
</comment>
<reference evidence="1" key="1">
    <citation type="submission" date="2020-08" db="EMBL/GenBank/DDBJ databases">
        <title>Multicomponent nature underlies the extraordinary mechanical properties of spider dragline silk.</title>
        <authorList>
            <person name="Kono N."/>
            <person name="Nakamura H."/>
            <person name="Mori M."/>
            <person name="Yoshida Y."/>
            <person name="Ohtoshi R."/>
            <person name="Malay A.D."/>
            <person name="Moran D.A.P."/>
            <person name="Tomita M."/>
            <person name="Numata K."/>
            <person name="Arakawa K."/>
        </authorList>
    </citation>
    <scope>NUCLEOTIDE SEQUENCE</scope>
</reference>
<dbReference type="AlphaFoldDB" id="A0A8X6RTE9"/>
<gene>
    <name evidence="1" type="ORF">TNCV_1501071</name>
</gene>
<accession>A0A8X6RTE9</accession>
<protein>
    <submittedName>
        <fullName evidence="1">Uncharacterized protein</fullName>
    </submittedName>
</protein>
<keyword evidence="2" id="KW-1185">Reference proteome</keyword>
<sequence>MTRISQSPNLEVMRIIAAMFRERSFVSPQNISLFTKYVLTLVTQSININEIKLCHYFMFFCHKELCYDPSNLKGLPESPNLNMRITKSEAKKMGGVKTLFQLLTVVSECELMNKFLNFPHLRMCQKESFQ</sequence>
<evidence type="ECO:0000313" key="1">
    <source>
        <dbReference type="EMBL" id="GFX98529.1"/>
    </source>
</evidence>
<organism evidence="1 2">
    <name type="scientific">Trichonephila clavipes</name>
    <name type="common">Golden silk orbweaver</name>
    <name type="synonym">Nephila clavipes</name>
    <dbReference type="NCBI Taxonomy" id="2585209"/>
    <lineage>
        <taxon>Eukaryota</taxon>
        <taxon>Metazoa</taxon>
        <taxon>Ecdysozoa</taxon>
        <taxon>Arthropoda</taxon>
        <taxon>Chelicerata</taxon>
        <taxon>Arachnida</taxon>
        <taxon>Araneae</taxon>
        <taxon>Araneomorphae</taxon>
        <taxon>Entelegynae</taxon>
        <taxon>Araneoidea</taxon>
        <taxon>Nephilidae</taxon>
        <taxon>Trichonephila</taxon>
    </lineage>
</organism>
<dbReference type="EMBL" id="BMAU01021203">
    <property type="protein sequence ID" value="GFX98529.1"/>
    <property type="molecule type" value="Genomic_DNA"/>
</dbReference>
<dbReference type="Proteomes" id="UP000887159">
    <property type="component" value="Unassembled WGS sequence"/>
</dbReference>